<comment type="similarity">
    <text evidence="1">Belongs to the small GTPase superfamily. Ras family.</text>
</comment>
<dbReference type="Pfam" id="PF00071">
    <property type="entry name" value="Ras"/>
    <property type="match status" value="1"/>
</dbReference>
<sequence>MEESFEKLKNIVFRREKEPIRIVVLGSPGVGKTALIIRCLTNQFFNHYVPGKEEAYKYTVNVGANKAQLDIMDSKGKNTALISHADAVILVYSVIDKDSFENIKTLIKNVRDLNLNSIPIIVVGNKNDLPKKRQVSKTDAGLLSASYNVKVFESSAAVPVHDVRNIFAEVCRLVFEEKKERRESDPTDPLRRMTLNDIARKNSLSLDSTDFIKLVL</sequence>
<dbReference type="SMART" id="SM00173">
    <property type="entry name" value="RAS"/>
    <property type="match status" value="1"/>
</dbReference>
<evidence type="ECO:0000313" key="5">
    <source>
        <dbReference type="Proteomes" id="UP001652625"/>
    </source>
</evidence>
<evidence type="ECO:0000256" key="2">
    <source>
        <dbReference type="ARBA" id="ARBA00011984"/>
    </source>
</evidence>
<evidence type="ECO:0000256" key="1">
    <source>
        <dbReference type="ARBA" id="ARBA00008344"/>
    </source>
</evidence>
<dbReference type="NCBIfam" id="TIGR00231">
    <property type="entry name" value="small_GTP"/>
    <property type="match status" value="1"/>
</dbReference>
<dbReference type="InterPro" id="IPR051065">
    <property type="entry name" value="Ras-related_GTPase"/>
</dbReference>
<reference evidence="6" key="2">
    <citation type="submission" date="2025-08" db="UniProtKB">
        <authorList>
            <consortium name="RefSeq"/>
        </authorList>
    </citation>
    <scope>IDENTIFICATION</scope>
</reference>
<dbReference type="EC" id="3.6.5.2" evidence="2"/>
<dbReference type="SMART" id="SM00174">
    <property type="entry name" value="RHO"/>
    <property type="match status" value="1"/>
</dbReference>
<protein>
    <recommendedName>
        <fullName evidence="2">small monomeric GTPase</fullName>
        <ecNumber evidence="2">3.6.5.2</ecNumber>
    </recommendedName>
</protein>
<evidence type="ECO:0000313" key="6">
    <source>
        <dbReference type="RefSeq" id="XP_065646404.1"/>
    </source>
</evidence>
<dbReference type="InterPro" id="IPR001806">
    <property type="entry name" value="Small_GTPase"/>
</dbReference>
<keyword evidence="3" id="KW-0378">Hydrolase</keyword>
<dbReference type="PANTHER" id="PTHR45704">
    <property type="entry name" value="RAS-LIKE FAMILY MEMBER 11"/>
    <property type="match status" value="1"/>
</dbReference>
<dbReference type="SMART" id="SM00175">
    <property type="entry name" value="RAB"/>
    <property type="match status" value="1"/>
</dbReference>
<proteinExistence type="inferred from homology"/>
<dbReference type="PROSITE" id="PS51419">
    <property type="entry name" value="RAB"/>
    <property type="match status" value="1"/>
</dbReference>
<organism evidence="5 6">
    <name type="scientific">Hydra vulgaris</name>
    <name type="common">Hydra</name>
    <name type="synonym">Hydra attenuata</name>
    <dbReference type="NCBI Taxonomy" id="6087"/>
    <lineage>
        <taxon>Eukaryota</taxon>
        <taxon>Metazoa</taxon>
        <taxon>Cnidaria</taxon>
        <taxon>Hydrozoa</taxon>
        <taxon>Hydroidolina</taxon>
        <taxon>Anthoathecata</taxon>
        <taxon>Aplanulata</taxon>
        <taxon>Hydridae</taxon>
        <taxon>Hydra</taxon>
    </lineage>
</organism>
<name>A0ABM4BBX3_HYDVU</name>
<dbReference type="InterPro" id="IPR027417">
    <property type="entry name" value="P-loop_NTPase"/>
</dbReference>
<dbReference type="Proteomes" id="UP001652625">
    <property type="component" value="Chromosome 02"/>
</dbReference>
<evidence type="ECO:0000256" key="3">
    <source>
        <dbReference type="ARBA" id="ARBA00022801"/>
    </source>
</evidence>
<dbReference type="Gene3D" id="3.40.50.300">
    <property type="entry name" value="P-loop containing nucleotide triphosphate hydrolases"/>
    <property type="match status" value="1"/>
</dbReference>
<evidence type="ECO:0000256" key="4">
    <source>
        <dbReference type="ARBA" id="ARBA00048098"/>
    </source>
</evidence>
<accession>A0ABM4BBX3</accession>
<dbReference type="PROSITE" id="PS51421">
    <property type="entry name" value="RAS"/>
    <property type="match status" value="1"/>
</dbReference>
<comment type="catalytic activity">
    <reaction evidence="4">
        <text>GTP + H2O = GDP + phosphate + H(+)</text>
        <dbReference type="Rhea" id="RHEA:19669"/>
        <dbReference type="ChEBI" id="CHEBI:15377"/>
        <dbReference type="ChEBI" id="CHEBI:15378"/>
        <dbReference type="ChEBI" id="CHEBI:37565"/>
        <dbReference type="ChEBI" id="CHEBI:43474"/>
        <dbReference type="ChEBI" id="CHEBI:58189"/>
        <dbReference type="EC" id="3.6.5.2"/>
    </reaction>
</comment>
<dbReference type="GeneID" id="100209669"/>
<dbReference type="InterPro" id="IPR005225">
    <property type="entry name" value="Small_GTP-bd"/>
</dbReference>
<dbReference type="SUPFAM" id="SSF52540">
    <property type="entry name" value="P-loop containing nucleoside triphosphate hydrolases"/>
    <property type="match status" value="1"/>
</dbReference>
<dbReference type="RefSeq" id="XP_065646404.1">
    <property type="nucleotide sequence ID" value="XM_065790332.1"/>
</dbReference>
<gene>
    <name evidence="6" type="primary">LOC100209669</name>
</gene>
<keyword evidence="5" id="KW-1185">Reference proteome</keyword>
<reference evidence="5" key="1">
    <citation type="submission" date="2025-05" db="UniProtKB">
        <authorList>
            <consortium name="RefSeq"/>
        </authorList>
    </citation>
    <scope>NUCLEOTIDE SEQUENCE [LARGE SCALE GENOMIC DNA]</scope>
</reference>
<dbReference type="PRINTS" id="PR00449">
    <property type="entry name" value="RASTRNSFRMNG"/>
</dbReference>